<dbReference type="OrthoDB" id="9787292at2"/>
<dbReference type="AlphaFoldDB" id="A0A4R1CEZ6"/>
<evidence type="ECO:0000259" key="1">
    <source>
        <dbReference type="Pfam" id="PF01370"/>
    </source>
</evidence>
<dbReference type="SUPFAM" id="SSF51735">
    <property type="entry name" value="NAD(P)-binding Rossmann-fold domains"/>
    <property type="match status" value="1"/>
</dbReference>
<protein>
    <submittedName>
        <fullName evidence="2">NAD-dependent epimerase/dehydratase family protein</fullName>
    </submittedName>
</protein>
<dbReference type="InterPro" id="IPR036291">
    <property type="entry name" value="NAD(P)-bd_dom_sf"/>
</dbReference>
<dbReference type="Pfam" id="PF01370">
    <property type="entry name" value="Epimerase"/>
    <property type="match status" value="1"/>
</dbReference>
<dbReference type="EMBL" id="SJZJ01000007">
    <property type="protein sequence ID" value="TCJ29854.1"/>
    <property type="molecule type" value="Genomic_DNA"/>
</dbReference>
<dbReference type="InterPro" id="IPR001509">
    <property type="entry name" value="Epimerase_deHydtase"/>
</dbReference>
<dbReference type="InterPro" id="IPR051783">
    <property type="entry name" value="NAD(P)-dependent_oxidoreduct"/>
</dbReference>
<gene>
    <name evidence="2" type="ORF">EPD65_05995</name>
</gene>
<dbReference type="GO" id="GO:0004029">
    <property type="term" value="F:aldehyde dehydrogenase (NAD+) activity"/>
    <property type="evidence" value="ECO:0007669"/>
    <property type="project" value="TreeGrafter"/>
</dbReference>
<dbReference type="Gene3D" id="3.40.50.720">
    <property type="entry name" value="NAD(P)-binding Rossmann-like Domain"/>
    <property type="match status" value="1"/>
</dbReference>
<reference evidence="2 3" key="1">
    <citation type="submission" date="2019-03" db="EMBL/GenBank/DDBJ databases">
        <authorList>
            <person name="Kim M.K.M."/>
        </authorList>
    </citation>
    <scope>NUCLEOTIDE SEQUENCE [LARGE SCALE GENOMIC DNA]</scope>
    <source>
        <strain evidence="2 3">18JY15-6</strain>
    </source>
</reference>
<dbReference type="GO" id="GO:0005737">
    <property type="term" value="C:cytoplasm"/>
    <property type="evidence" value="ECO:0007669"/>
    <property type="project" value="TreeGrafter"/>
</dbReference>
<dbReference type="PANTHER" id="PTHR48079:SF6">
    <property type="entry name" value="NAD(P)-BINDING DOMAIN-CONTAINING PROTEIN-RELATED"/>
    <property type="match status" value="1"/>
</dbReference>
<dbReference type="RefSeq" id="WP_131582257.1">
    <property type="nucleotide sequence ID" value="NZ_SJZJ01000007.1"/>
</dbReference>
<evidence type="ECO:0000313" key="2">
    <source>
        <dbReference type="EMBL" id="TCJ29854.1"/>
    </source>
</evidence>
<comment type="caution">
    <text evidence="2">The sequence shown here is derived from an EMBL/GenBank/DDBJ whole genome shotgun (WGS) entry which is preliminary data.</text>
</comment>
<evidence type="ECO:0000313" key="3">
    <source>
        <dbReference type="Proteomes" id="UP000295453"/>
    </source>
</evidence>
<keyword evidence="3" id="KW-1185">Reference proteome</keyword>
<accession>A0A4R1CEZ6</accession>
<proteinExistence type="predicted"/>
<dbReference type="Proteomes" id="UP000295453">
    <property type="component" value="Unassembled WGS sequence"/>
</dbReference>
<sequence length="282" mass="29351">MSVLIAGCGDLGTEAGLRYAAAGHHVTGWRRSPDKLPSVINGVAADLRVAAPTVPADTTILVIALAADGHDEDAYRSAYVDGTARVLDALDRDGVTPGHALFVSSTAVYGSLSGDVDETSPTEPTAFNGRVMLEAEQLFLSRLAGSGTTATVLRLGGIYGPSRTRLLDLVRTGTATIPTPDRRTARIHRDDAAAAIVHLTTTDAQGIFLGVDDSPAPYGEVVRRLAGAMDAPTPQQAEKPSARGADRACSNARLRATGWAPAFPTYAEGYRAILAGVGARHP</sequence>
<dbReference type="PANTHER" id="PTHR48079">
    <property type="entry name" value="PROTEIN YEEZ"/>
    <property type="match status" value="1"/>
</dbReference>
<name>A0A4R1CEZ6_9ACTN</name>
<feature type="domain" description="NAD-dependent epimerase/dehydratase" evidence="1">
    <location>
        <begin position="9"/>
        <end position="168"/>
    </location>
</feature>
<organism evidence="2 3">
    <name type="scientific">Nocardioides jejuensis</name>
    <dbReference type="NCBI Taxonomy" id="2502782"/>
    <lineage>
        <taxon>Bacteria</taxon>
        <taxon>Bacillati</taxon>
        <taxon>Actinomycetota</taxon>
        <taxon>Actinomycetes</taxon>
        <taxon>Propionibacteriales</taxon>
        <taxon>Nocardioidaceae</taxon>
        <taxon>Nocardioides</taxon>
    </lineage>
</organism>